<evidence type="ECO:0000256" key="10">
    <source>
        <dbReference type="ARBA" id="ARBA00049252"/>
    </source>
</evidence>
<name>A0AAW9QK54_9CHRO</name>
<dbReference type="EC" id="3.5.4.5" evidence="4 15"/>
<evidence type="ECO:0000256" key="8">
    <source>
        <dbReference type="ARBA" id="ARBA00022833"/>
    </source>
</evidence>
<comment type="caution">
    <text evidence="17">The sequence shown here is derived from an EMBL/GenBank/DDBJ whole genome shotgun (WGS) entry which is preliminary data.</text>
</comment>
<feature type="binding site" evidence="13">
    <location>
        <begin position="46"/>
        <end position="52"/>
    </location>
    <ligand>
        <name>substrate</name>
    </ligand>
</feature>
<feature type="binding site" evidence="14">
    <location>
        <position position="96"/>
    </location>
    <ligand>
        <name>Zn(2+)</name>
        <dbReference type="ChEBI" id="CHEBI:29105"/>
        <note>catalytic</note>
    </ligand>
</feature>
<dbReference type="PANTHER" id="PTHR11644:SF2">
    <property type="entry name" value="CYTIDINE DEAMINASE"/>
    <property type="match status" value="1"/>
</dbReference>
<feature type="active site" description="Proton donor" evidence="12">
    <location>
        <position position="59"/>
    </location>
</feature>
<dbReference type="RefSeq" id="WP_332864826.1">
    <property type="nucleotide sequence ID" value="NZ_JBAFSM010000014.1"/>
</dbReference>
<dbReference type="PROSITE" id="PS51747">
    <property type="entry name" value="CYT_DCMP_DEAMINASES_2"/>
    <property type="match status" value="1"/>
</dbReference>
<evidence type="ECO:0000256" key="3">
    <source>
        <dbReference type="ARBA" id="ARBA00006576"/>
    </source>
</evidence>
<evidence type="ECO:0000256" key="1">
    <source>
        <dbReference type="ARBA" id="ARBA00001947"/>
    </source>
</evidence>
<dbReference type="NCBIfam" id="NF004064">
    <property type="entry name" value="PRK05578.1"/>
    <property type="match status" value="1"/>
</dbReference>
<dbReference type="GO" id="GO:0004126">
    <property type="term" value="F:cytidine deaminase activity"/>
    <property type="evidence" value="ECO:0007669"/>
    <property type="project" value="UniProtKB-UniRule"/>
</dbReference>
<dbReference type="InterPro" id="IPR016192">
    <property type="entry name" value="APOBEC/CMP_deaminase_Zn-bd"/>
</dbReference>
<feature type="binding site" evidence="14">
    <location>
        <position position="57"/>
    </location>
    <ligand>
        <name>Zn(2+)</name>
        <dbReference type="ChEBI" id="CHEBI:29105"/>
        <note>catalytic</note>
    </ligand>
</feature>
<dbReference type="PANTHER" id="PTHR11644">
    <property type="entry name" value="CYTIDINE DEAMINASE"/>
    <property type="match status" value="1"/>
</dbReference>
<sequence length="144" mass="15517">MTLSAEERQQLCQTAREVATRARAPYSRFRVGAAVLTKTAIYAGVNVENASYGLTLCAERSALARTVAEGDGEIRAIAVACIDAAKPDEIEALTPCGACRQWIAELAPDAEIIICGIDRTFTLSDLLPFSFRLDSRGIDRPPLS</sequence>
<dbReference type="GO" id="GO:0072527">
    <property type="term" value="P:pyrimidine-containing compound metabolic process"/>
    <property type="evidence" value="ECO:0007669"/>
    <property type="project" value="UniProtKB-ARBA"/>
</dbReference>
<evidence type="ECO:0000259" key="16">
    <source>
        <dbReference type="PROSITE" id="PS51747"/>
    </source>
</evidence>
<organism evidence="17 18">
    <name type="scientific">Pannus brasiliensis CCIBt3594</name>
    <dbReference type="NCBI Taxonomy" id="1427578"/>
    <lineage>
        <taxon>Bacteria</taxon>
        <taxon>Bacillati</taxon>
        <taxon>Cyanobacteriota</taxon>
        <taxon>Cyanophyceae</taxon>
        <taxon>Oscillatoriophycideae</taxon>
        <taxon>Chroococcales</taxon>
        <taxon>Microcystaceae</taxon>
        <taxon>Pannus</taxon>
    </lineage>
</organism>
<comment type="catalytic activity">
    <reaction evidence="11 15">
        <text>cytidine + H2O + H(+) = uridine + NH4(+)</text>
        <dbReference type="Rhea" id="RHEA:16069"/>
        <dbReference type="ChEBI" id="CHEBI:15377"/>
        <dbReference type="ChEBI" id="CHEBI:15378"/>
        <dbReference type="ChEBI" id="CHEBI:16704"/>
        <dbReference type="ChEBI" id="CHEBI:17562"/>
        <dbReference type="ChEBI" id="CHEBI:28938"/>
        <dbReference type="EC" id="3.5.4.5"/>
    </reaction>
</comment>
<evidence type="ECO:0000256" key="4">
    <source>
        <dbReference type="ARBA" id="ARBA00012783"/>
    </source>
</evidence>
<dbReference type="GO" id="GO:0008270">
    <property type="term" value="F:zinc ion binding"/>
    <property type="evidence" value="ECO:0007669"/>
    <property type="project" value="UniProtKB-UniRule"/>
</dbReference>
<dbReference type="InterPro" id="IPR002125">
    <property type="entry name" value="CMP_dCMP_dom"/>
</dbReference>
<evidence type="ECO:0000313" key="17">
    <source>
        <dbReference type="EMBL" id="MEG3437345.1"/>
    </source>
</evidence>
<keyword evidence="6 14" id="KW-0479">Metal-binding</keyword>
<dbReference type="PROSITE" id="PS00903">
    <property type="entry name" value="CYT_DCMP_DEAMINASES_1"/>
    <property type="match status" value="1"/>
</dbReference>
<evidence type="ECO:0000256" key="6">
    <source>
        <dbReference type="ARBA" id="ARBA00022723"/>
    </source>
</evidence>
<evidence type="ECO:0000256" key="13">
    <source>
        <dbReference type="PIRSR" id="PIRSR606262-2"/>
    </source>
</evidence>
<evidence type="ECO:0000256" key="9">
    <source>
        <dbReference type="ARBA" id="ARBA00032005"/>
    </source>
</evidence>
<evidence type="ECO:0000313" key="18">
    <source>
        <dbReference type="Proteomes" id="UP001328733"/>
    </source>
</evidence>
<dbReference type="Gene3D" id="3.40.140.10">
    <property type="entry name" value="Cytidine Deaminase, domain 2"/>
    <property type="match status" value="1"/>
</dbReference>
<dbReference type="SUPFAM" id="SSF53927">
    <property type="entry name" value="Cytidine deaminase-like"/>
    <property type="match status" value="1"/>
</dbReference>
<comment type="catalytic activity">
    <reaction evidence="10 15">
        <text>2'-deoxycytidine + H2O + H(+) = 2'-deoxyuridine + NH4(+)</text>
        <dbReference type="Rhea" id="RHEA:13433"/>
        <dbReference type="ChEBI" id="CHEBI:15377"/>
        <dbReference type="ChEBI" id="CHEBI:15378"/>
        <dbReference type="ChEBI" id="CHEBI:15698"/>
        <dbReference type="ChEBI" id="CHEBI:16450"/>
        <dbReference type="ChEBI" id="CHEBI:28938"/>
        <dbReference type="EC" id="3.5.4.5"/>
    </reaction>
</comment>
<feature type="domain" description="CMP/dCMP-type deaminase" evidence="16">
    <location>
        <begin position="6"/>
        <end position="134"/>
    </location>
</feature>
<dbReference type="CDD" id="cd01283">
    <property type="entry name" value="cytidine_deaminase"/>
    <property type="match status" value="1"/>
</dbReference>
<evidence type="ECO:0000256" key="15">
    <source>
        <dbReference type="RuleBase" id="RU364006"/>
    </source>
</evidence>
<gene>
    <name evidence="17" type="ORF">V0288_09460</name>
</gene>
<evidence type="ECO:0000256" key="7">
    <source>
        <dbReference type="ARBA" id="ARBA00022801"/>
    </source>
</evidence>
<evidence type="ECO:0000256" key="14">
    <source>
        <dbReference type="PIRSR" id="PIRSR606262-3"/>
    </source>
</evidence>
<dbReference type="GO" id="GO:0005829">
    <property type="term" value="C:cytosol"/>
    <property type="evidence" value="ECO:0007669"/>
    <property type="project" value="TreeGrafter"/>
</dbReference>
<evidence type="ECO:0000256" key="12">
    <source>
        <dbReference type="PIRSR" id="PIRSR606262-1"/>
    </source>
</evidence>
<comment type="function">
    <text evidence="2 15">This enzyme scavenges exogenous and endogenous cytidine and 2'-deoxycytidine for UMP synthesis.</text>
</comment>
<reference evidence="17 18" key="1">
    <citation type="submission" date="2024-01" db="EMBL/GenBank/DDBJ databases">
        <title>Genomic insights into the taxonomy and metabolism of the cyanobacterium Pannus brasiliensis CCIBt3594.</title>
        <authorList>
            <person name="Machado M."/>
            <person name="Botero N.B."/>
            <person name="Andreote A.P.D."/>
            <person name="Feitosa A.M.T."/>
            <person name="Popin R."/>
            <person name="Sivonen K."/>
            <person name="Fiore M.F."/>
        </authorList>
    </citation>
    <scope>NUCLEOTIDE SEQUENCE [LARGE SCALE GENOMIC DNA]</scope>
    <source>
        <strain evidence="17 18">CCIBt3594</strain>
    </source>
</reference>
<comment type="cofactor">
    <cofactor evidence="1 14 15">
        <name>Zn(2+)</name>
        <dbReference type="ChEBI" id="CHEBI:29105"/>
    </cofactor>
</comment>
<dbReference type="InterPro" id="IPR050202">
    <property type="entry name" value="Cyt/Deoxycyt_deaminase"/>
</dbReference>
<comment type="similarity">
    <text evidence="3 15">Belongs to the cytidine and deoxycytidylate deaminase family.</text>
</comment>
<evidence type="ECO:0000256" key="11">
    <source>
        <dbReference type="ARBA" id="ARBA00049558"/>
    </source>
</evidence>
<keyword evidence="18" id="KW-1185">Reference proteome</keyword>
<evidence type="ECO:0000256" key="5">
    <source>
        <dbReference type="ARBA" id="ARBA00018266"/>
    </source>
</evidence>
<dbReference type="Proteomes" id="UP001328733">
    <property type="component" value="Unassembled WGS sequence"/>
</dbReference>
<dbReference type="InterPro" id="IPR006262">
    <property type="entry name" value="Cyt_deam_tetra"/>
</dbReference>
<dbReference type="InterPro" id="IPR016193">
    <property type="entry name" value="Cytidine_deaminase-like"/>
</dbReference>
<dbReference type="GO" id="GO:0042802">
    <property type="term" value="F:identical protein binding"/>
    <property type="evidence" value="ECO:0007669"/>
    <property type="project" value="UniProtKB-ARBA"/>
</dbReference>
<evidence type="ECO:0000256" key="2">
    <source>
        <dbReference type="ARBA" id="ARBA00003949"/>
    </source>
</evidence>
<dbReference type="EMBL" id="JBAFSM010000014">
    <property type="protein sequence ID" value="MEG3437345.1"/>
    <property type="molecule type" value="Genomic_DNA"/>
</dbReference>
<accession>A0AAW9QK54</accession>
<dbReference type="Pfam" id="PF00383">
    <property type="entry name" value="dCMP_cyt_deam_1"/>
    <property type="match status" value="1"/>
</dbReference>
<feature type="binding site" evidence="14">
    <location>
        <position position="99"/>
    </location>
    <ligand>
        <name>Zn(2+)</name>
        <dbReference type="ChEBI" id="CHEBI:29105"/>
        <note>catalytic</note>
    </ligand>
</feature>
<dbReference type="AlphaFoldDB" id="A0AAW9QK54"/>
<dbReference type="NCBIfam" id="TIGR01354">
    <property type="entry name" value="cyt_deam_tetra"/>
    <property type="match status" value="1"/>
</dbReference>
<keyword evidence="7 15" id="KW-0378">Hydrolase</keyword>
<dbReference type="GO" id="GO:0055086">
    <property type="term" value="P:nucleobase-containing small molecule metabolic process"/>
    <property type="evidence" value="ECO:0007669"/>
    <property type="project" value="UniProtKB-ARBA"/>
</dbReference>
<protein>
    <recommendedName>
        <fullName evidence="5 15">Cytidine deaminase</fullName>
        <ecNumber evidence="4 15">3.5.4.5</ecNumber>
    </recommendedName>
    <alternativeName>
        <fullName evidence="9 15">Cytidine aminohydrolase</fullName>
    </alternativeName>
</protein>
<proteinExistence type="inferred from homology"/>
<keyword evidence="8 14" id="KW-0862">Zinc</keyword>